<evidence type="ECO:0000313" key="3">
    <source>
        <dbReference type="Proteomes" id="UP000319578"/>
    </source>
</evidence>
<proteinExistence type="predicted"/>
<evidence type="ECO:0000313" key="2">
    <source>
        <dbReference type="EMBL" id="GED69278.1"/>
    </source>
</evidence>
<feature type="transmembrane region" description="Helical" evidence="1">
    <location>
        <begin position="117"/>
        <end position="137"/>
    </location>
</feature>
<feature type="transmembrane region" description="Helical" evidence="1">
    <location>
        <begin position="7"/>
        <end position="25"/>
    </location>
</feature>
<reference evidence="2 3" key="1">
    <citation type="submission" date="2019-06" db="EMBL/GenBank/DDBJ databases">
        <title>Whole genome shotgun sequence of Brevibacillus reuszeri NBRC 15719.</title>
        <authorList>
            <person name="Hosoyama A."/>
            <person name="Uohara A."/>
            <person name="Ohji S."/>
            <person name="Ichikawa N."/>
        </authorList>
    </citation>
    <scope>NUCLEOTIDE SEQUENCE [LARGE SCALE GENOMIC DNA]</scope>
    <source>
        <strain evidence="2 3">NBRC 15719</strain>
    </source>
</reference>
<accession>A0ABQ0TMW9</accession>
<keyword evidence="1" id="KW-0472">Membrane</keyword>
<feature type="transmembrane region" description="Helical" evidence="1">
    <location>
        <begin position="69"/>
        <end position="91"/>
    </location>
</feature>
<protein>
    <recommendedName>
        <fullName evidence="4">HPP family protein</fullName>
    </recommendedName>
</protein>
<keyword evidence="3" id="KW-1185">Reference proteome</keyword>
<keyword evidence="1" id="KW-0812">Transmembrane</keyword>
<dbReference type="EMBL" id="BJON01000011">
    <property type="protein sequence ID" value="GED69278.1"/>
    <property type="molecule type" value="Genomic_DNA"/>
</dbReference>
<name>A0ABQ0TMW9_9BACL</name>
<evidence type="ECO:0000256" key="1">
    <source>
        <dbReference type="SAM" id="Phobius"/>
    </source>
</evidence>
<gene>
    <name evidence="2" type="ORF">BRE01_29800</name>
</gene>
<dbReference type="Proteomes" id="UP000319578">
    <property type="component" value="Unassembled WGS sequence"/>
</dbReference>
<sequence>MFSMNIKIIVICTYIALIYWLSLHISFLDTLFFPTIGAFSFLFVTRSFRFTEIGKITFGAFVSSMIGTLIFWVYPSSISLFVNVLFTMWLIKRLNWNAPPIVAVSLIPFFSHSAHPWLIPVSVCMVLLGLMLFLFLAERIEKLWAGSGITKFGLNLLIGSKAE</sequence>
<organism evidence="2 3">
    <name type="scientific">Brevibacillus reuszeri</name>
    <dbReference type="NCBI Taxonomy" id="54915"/>
    <lineage>
        <taxon>Bacteria</taxon>
        <taxon>Bacillati</taxon>
        <taxon>Bacillota</taxon>
        <taxon>Bacilli</taxon>
        <taxon>Bacillales</taxon>
        <taxon>Paenibacillaceae</taxon>
        <taxon>Brevibacillus</taxon>
    </lineage>
</organism>
<comment type="caution">
    <text evidence="2">The sequence shown here is derived from an EMBL/GenBank/DDBJ whole genome shotgun (WGS) entry which is preliminary data.</text>
</comment>
<evidence type="ECO:0008006" key="4">
    <source>
        <dbReference type="Google" id="ProtNLM"/>
    </source>
</evidence>
<feature type="transmembrane region" description="Helical" evidence="1">
    <location>
        <begin position="31"/>
        <end position="48"/>
    </location>
</feature>
<keyword evidence="1" id="KW-1133">Transmembrane helix</keyword>